<proteinExistence type="predicted"/>
<keyword evidence="2" id="KW-1185">Reference proteome</keyword>
<accession>A0A6G1J4M9</accession>
<name>A0A6G1J4M9_9PLEO</name>
<evidence type="ECO:0000313" key="2">
    <source>
        <dbReference type="Proteomes" id="UP000799291"/>
    </source>
</evidence>
<dbReference type="OrthoDB" id="426293at2759"/>
<reference evidence="1" key="1">
    <citation type="journal article" date="2020" name="Stud. Mycol.">
        <title>101 Dothideomycetes genomes: a test case for predicting lifestyles and emergence of pathogens.</title>
        <authorList>
            <person name="Haridas S."/>
            <person name="Albert R."/>
            <person name="Binder M."/>
            <person name="Bloem J."/>
            <person name="Labutti K."/>
            <person name="Salamov A."/>
            <person name="Andreopoulos B."/>
            <person name="Baker S."/>
            <person name="Barry K."/>
            <person name="Bills G."/>
            <person name="Bluhm B."/>
            <person name="Cannon C."/>
            <person name="Castanera R."/>
            <person name="Culley D."/>
            <person name="Daum C."/>
            <person name="Ezra D."/>
            <person name="Gonzalez J."/>
            <person name="Henrissat B."/>
            <person name="Kuo A."/>
            <person name="Liang C."/>
            <person name="Lipzen A."/>
            <person name="Lutzoni F."/>
            <person name="Magnuson J."/>
            <person name="Mondo S."/>
            <person name="Nolan M."/>
            <person name="Ohm R."/>
            <person name="Pangilinan J."/>
            <person name="Park H.-J."/>
            <person name="Ramirez L."/>
            <person name="Alfaro M."/>
            <person name="Sun H."/>
            <person name="Tritt A."/>
            <person name="Yoshinaga Y."/>
            <person name="Zwiers L.-H."/>
            <person name="Turgeon B."/>
            <person name="Goodwin S."/>
            <person name="Spatafora J."/>
            <person name="Crous P."/>
            <person name="Grigoriev I."/>
        </authorList>
    </citation>
    <scope>NUCLEOTIDE SEQUENCE</scope>
    <source>
        <strain evidence="1">CBS 122367</strain>
    </source>
</reference>
<evidence type="ECO:0000313" key="1">
    <source>
        <dbReference type="EMBL" id="KAF2685368.1"/>
    </source>
</evidence>
<organism evidence="1 2">
    <name type="scientific">Lentithecium fluviatile CBS 122367</name>
    <dbReference type="NCBI Taxonomy" id="1168545"/>
    <lineage>
        <taxon>Eukaryota</taxon>
        <taxon>Fungi</taxon>
        <taxon>Dikarya</taxon>
        <taxon>Ascomycota</taxon>
        <taxon>Pezizomycotina</taxon>
        <taxon>Dothideomycetes</taxon>
        <taxon>Pleosporomycetidae</taxon>
        <taxon>Pleosporales</taxon>
        <taxon>Massarineae</taxon>
        <taxon>Lentitheciaceae</taxon>
        <taxon>Lentithecium</taxon>
    </lineage>
</organism>
<dbReference type="Proteomes" id="UP000799291">
    <property type="component" value="Unassembled WGS sequence"/>
</dbReference>
<protein>
    <recommendedName>
        <fullName evidence="3">Ankyrin</fullName>
    </recommendedName>
</protein>
<gene>
    <name evidence="1" type="ORF">K458DRAFT_430895</name>
</gene>
<evidence type="ECO:0008006" key="3">
    <source>
        <dbReference type="Google" id="ProtNLM"/>
    </source>
</evidence>
<dbReference type="EMBL" id="MU005579">
    <property type="protein sequence ID" value="KAF2685368.1"/>
    <property type="molecule type" value="Genomic_DNA"/>
</dbReference>
<sequence>MVYPARLRQKDILERSLPILKDALAQQREFNEAEYPSFVLETFRRALYNSIPSFFGYLLETEQSCVDLSRPCAMSGLGHSPSLLVLELLVAHGWDVNHESPRIYFTDKMLIDSPIILENYELVVWMVEHGTIVDGGDPENDRSWPTPLLETCAAYGTVQAFRYLMEKGAKLGRKTLHRATLMAAELGTDPSFIEDGPQTDADPMRHENARRQLCYAILSTSSG</sequence>
<dbReference type="AlphaFoldDB" id="A0A6G1J4M9"/>